<dbReference type="EMBL" id="MOBY01000032">
    <property type="protein sequence ID" value="RON89012.1"/>
    <property type="molecule type" value="Genomic_DNA"/>
</dbReference>
<dbReference type="Proteomes" id="UP000283650">
    <property type="component" value="Unassembled WGS sequence"/>
</dbReference>
<proteinExistence type="predicted"/>
<gene>
    <name evidence="1" type="ORF">BK672_26385</name>
</gene>
<comment type="caution">
    <text evidence="1">The sequence shown here is derived from an EMBL/GenBank/DDBJ whole genome shotgun (WGS) entry which is preliminary data.</text>
</comment>
<reference evidence="1 2" key="1">
    <citation type="submission" date="2016-10" db="EMBL/GenBank/DDBJ databases">
        <title>Comparative genome analysis of multiple Pseudomonas spp. focuses on biocontrol and plant growth promoting traits.</title>
        <authorList>
            <person name="Tao X.-Y."/>
            <person name="Taylor C.G."/>
        </authorList>
    </citation>
    <scope>NUCLEOTIDE SEQUENCE [LARGE SCALE GENOMIC DNA]</scope>
    <source>
        <strain evidence="1 2">2F9</strain>
    </source>
</reference>
<dbReference type="RefSeq" id="WP_095111929.1">
    <property type="nucleotide sequence ID" value="NZ_MOBY01000032.1"/>
</dbReference>
<dbReference type="AlphaFoldDB" id="A0A423MUE0"/>
<protein>
    <submittedName>
        <fullName evidence="1">Uncharacterized protein</fullName>
    </submittedName>
</protein>
<evidence type="ECO:0000313" key="2">
    <source>
        <dbReference type="Proteomes" id="UP000283650"/>
    </source>
</evidence>
<name>A0A423MUE0_PSEFL</name>
<accession>A0A423MUE0</accession>
<evidence type="ECO:0000313" key="1">
    <source>
        <dbReference type="EMBL" id="RON89012.1"/>
    </source>
</evidence>
<organism evidence="1 2">
    <name type="scientific">Pseudomonas fluorescens</name>
    <dbReference type="NCBI Taxonomy" id="294"/>
    <lineage>
        <taxon>Bacteria</taxon>
        <taxon>Pseudomonadati</taxon>
        <taxon>Pseudomonadota</taxon>
        <taxon>Gammaproteobacteria</taxon>
        <taxon>Pseudomonadales</taxon>
        <taxon>Pseudomonadaceae</taxon>
        <taxon>Pseudomonas</taxon>
    </lineage>
</organism>
<sequence>MKVKNLFIISVEADAQIKGSARGFLYKYMLNNNAENIFVYEFNAETAIATLQTSAKKEDGGGWVLISSPAPESNDEEAESDEYINPFTTFAKENLTGVNENQAASAKQYRLSHQNGAIIACHASSMALCNIEPELFAQNLIVCTKKPGNEVNGIFPVFDKIVFNACNAAKIFEKAAEVKQNTNFWTSDKKKIGNGKRAQEINVARFKQNGVDETGELTLSAHLQEIELRQNFFNPVFRFLNIYGRYFNKNIIVAGYDQALTAADLSKQLVDNGKLTALEKLKVSGRKMLLENASTKPLGWVGGNGVAPKHKFFYKFTAAEGNVNNATIVPVEWSEWTDQKTG</sequence>